<dbReference type="Gene3D" id="1.10.340.70">
    <property type="match status" value="1"/>
</dbReference>
<sequence length="975" mass="107456">MAELSVADLRQLIAATAEANKATAEAGQANAARISDINAVLDKLALSQQEIVRNTTKVDITLDRVIQANTALDCSVIDLKQSMELVASRLDIMEKARTTLSTPGTIDLDPGSLRPERRRQQHNHQGACTGEDRTSSRALVRGELTDTNPENYVVSDEDDEIAETENTYTPHHRSHSGPRLPRFIAGLKHDIRRAIALQNPGTIDLAYSLAQTQETLLVEDTTPSSNKYTQRDALRVKFKQHGQLPGFLGAPPEEKKAGDKPAVATVSKFDSLRAQRRARGECFECGEKYAPGHKCPAQIQLHVLEELLEALQIEHPTPVEDTDTTSESGAEDTDTEQMMKVSVQALSGTTSRRSMRLQGQVGNYTALILIDSGSTSNFISKTLADRLQQPVSQMPLSKVKVAGGGTIDCSEFLPGVTWFTQGHKFTTDLKILPLRSYDIILDHRSLVHLSDQKLTSEMQHKAFIKLMGLQYKLVYRKGKENSAADALSRLPADNALYAISLSRPKWLESITEGYAADEQAKALLQELSLSSPNKNGYSLQQGLIRYKDRLWLGNNTEAHQAILLSLHNSGIGGHSGFLATYQIIKELFAWPKMKEHVRQYVQQCTVCQQAKSENVRTPGLLSPLPIPTEAWNTISMDFVSGLPKSNKYDSILVIIDKYTNLQMYSSIVLFDTDGDTFRKYWSPGQGSLLLSALGNRKLHCVAVSLKHLLGGKQFLKKGGMLRHQTVGDVVNGTSGGPRSTRQGPRDNKPSPPTTQRHSTSAVFSALAALRGRGVLSLWLAFKMAKPAGEDLREDGVDRIGSDRDASAFKEVVYAYKICLRRSISFRLRGTVTLVTDSLVRSAAVADAAPLEMARPPPRQTTGLTSLRRVAVISRSPPPPAAVLHLAAAVALPCAVLYRAVLSHWNAPPPVQNDRHRRLWRDLDPPRAPVMVPGEYGDLDPISADDPVSFHSSPPFYCCQFLVSQCLTYEFWRPGY</sequence>
<dbReference type="Proteomes" id="UP001231189">
    <property type="component" value="Unassembled WGS sequence"/>
</dbReference>
<dbReference type="Gene3D" id="2.40.70.10">
    <property type="entry name" value="Acid Proteases"/>
    <property type="match status" value="1"/>
</dbReference>
<protein>
    <recommendedName>
        <fullName evidence="2">Integrase zinc-binding domain-containing protein</fullName>
    </recommendedName>
</protein>
<dbReference type="Pfam" id="PF17921">
    <property type="entry name" value="Integrase_H2C2"/>
    <property type="match status" value="1"/>
</dbReference>
<evidence type="ECO:0000256" key="1">
    <source>
        <dbReference type="SAM" id="MobiDB-lite"/>
    </source>
</evidence>
<dbReference type="CDD" id="cd00303">
    <property type="entry name" value="retropepsin_like"/>
    <property type="match status" value="1"/>
</dbReference>
<comment type="caution">
    <text evidence="3">The sequence shown here is derived from an EMBL/GenBank/DDBJ whole genome shotgun (WGS) entry which is preliminary data.</text>
</comment>
<proteinExistence type="predicted"/>
<dbReference type="Pfam" id="PF08284">
    <property type="entry name" value="RVP_2"/>
    <property type="match status" value="1"/>
</dbReference>
<dbReference type="PANTHER" id="PTHR35046:SF9">
    <property type="entry name" value="RNA-DIRECTED DNA POLYMERASE"/>
    <property type="match status" value="1"/>
</dbReference>
<evidence type="ECO:0000313" key="4">
    <source>
        <dbReference type="Proteomes" id="UP001231189"/>
    </source>
</evidence>
<gene>
    <name evidence="3" type="ORF">QYE76_024531</name>
</gene>
<dbReference type="EMBL" id="JAUUTY010000006">
    <property type="protein sequence ID" value="KAK1619014.1"/>
    <property type="molecule type" value="Genomic_DNA"/>
</dbReference>
<dbReference type="PANTHER" id="PTHR35046">
    <property type="entry name" value="ZINC KNUCKLE (CCHC-TYPE) FAMILY PROTEIN"/>
    <property type="match status" value="1"/>
</dbReference>
<accession>A0AAD8RF71</accession>
<dbReference type="InterPro" id="IPR021109">
    <property type="entry name" value="Peptidase_aspartic_dom_sf"/>
</dbReference>
<reference evidence="3" key="1">
    <citation type="submission" date="2023-07" db="EMBL/GenBank/DDBJ databases">
        <title>A chromosome-level genome assembly of Lolium multiflorum.</title>
        <authorList>
            <person name="Chen Y."/>
            <person name="Copetti D."/>
            <person name="Kolliker R."/>
            <person name="Studer B."/>
        </authorList>
    </citation>
    <scope>NUCLEOTIDE SEQUENCE</scope>
    <source>
        <strain evidence="3">02402/16</strain>
        <tissue evidence="3">Leaf</tissue>
    </source>
</reference>
<feature type="region of interest" description="Disordered" evidence="1">
    <location>
        <begin position="726"/>
        <end position="759"/>
    </location>
</feature>
<dbReference type="AlphaFoldDB" id="A0AAD8RF71"/>
<keyword evidence="4" id="KW-1185">Reference proteome</keyword>
<dbReference type="InterPro" id="IPR041588">
    <property type="entry name" value="Integrase_H2C2"/>
</dbReference>
<evidence type="ECO:0000259" key="2">
    <source>
        <dbReference type="Pfam" id="PF17921"/>
    </source>
</evidence>
<organism evidence="3 4">
    <name type="scientific">Lolium multiflorum</name>
    <name type="common">Italian ryegrass</name>
    <name type="synonym">Lolium perenne subsp. multiflorum</name>
    <dbReference type="NCBI Taxonomy" id="4521"/>
    <lineage>
        <taxon>Eukaryota</taxon>
        <taxon>Viridiplantae</taxon>
        <taxon>Streptophyta</taxon>
        <taxon>Embryophyta</taxon>
        <taxon>Tracheophyta</taxon>
        <taxon>Spermatophyta</taxon>
        <taxon>Magnoliopsida</taxon>
        <taxon>Liliopsida</taxon>
        <taxon>Poales</taxon>
        <taxon>Poaceae</taxon>
        <taxon>BOP clade</taxon>
        <taxon>Pooideae</taxon>
        <taxon>Poodae</taxon>
        <taxon>Poeae</taxon>
        <taxon>Poeae Chloroplast Group 2 (Poeae type)</taxon>
        <taxon>Loliodinae</taxon>
        <taxon>Loliinae</taxon>
        <taxon>Lolium</taxon>
    </lineage>
</organism>
<feature type="region of interest" description="Disordered" evidence="1">
    <location>
        <begin position="101"/>
        <end position="134"/>
    </location>
</feature>
<evidence type="ECO:0000313" key="3">
    <source>
        <dbReference type="EMBL" id="KAK1619014.1"/>
    </source>
</evidence>
<feature type="domain" description="Integrase zinc-binding" evidence="2">
    <location>
        <begin position="556"/>
        <end position="612"/>
    </location>
</feature>
<name>A0AAD8RF71_LOLMU</name>